<name>A0A8G1RD11_9EURO</name>
<sequence>MSYRTTSSSSSAYSSYSSSTSNDNNNNNNNNNNNPRTETTGHRYATTSHTDPTGATTVRTGYQNLGEEPVFEERRFDSAGREAALLDTQGGMGAAGGTRAIRELDEDADEGEWEDGTY</sequence>
<protein>
    <submittedName>
        <fullName evidence="2">Uncharacterized protein</fullName>
    </submittedName>
</protein>
<keyword evidence="3" id="KW-1185">Reference proteome</keyword>
<reference evidence="2 3" key="1">
    <citation type="submission" date="2018-02" db="EMBL/GenBank/DDBJ databases">
        <title>The genomes of Aspergillus section Nigri reveals drivers in fungal speciation.</title>
        <authorList>
            <consortium name="DOE Joint Genome Institute"/>
            <person name="Vesth T.C."/>
            <person name="Nybo J."/>
            <person name="Theobald S."/>
            <person name="Brandl J."/>
            <person name="Frisvad J.C."/>
            <person name="Nielsen K.F."/>
            <person name="Lyhne E.K."/>
            <person name="Kogle M.E."/>
            <person name="Kuo A."/>
            <person name="Riley R."/>
            <person name="Clum A."/>
            <person name="Nolan M."/>
            <person name="Lipzen A."/>
            <person name="Salamov A."/>
            <person name="Henrissat B."/>
            <person name="Wiebenga A."/>
            <person name="De vries R.P."/>
            <person name="Grigoriev I.V."/>
            <person name="Mortensen U.H."/>
            <person name="Andersen M.R."/>
            <person name="Baker S.E."/>
        </authorList>
    </citation>
    <scope>NUCLEOTIDE SEQUENCE [LARGE SCALE GENOMIC DNA]</scope>
    <source>
        <strain evidence="2 3">CBS 112811</strain>
    </source>
</reference>
<feature type="region of interest" description="Disordered" evidence="1">
    <location>
        <begin position="1"/>
        <end position="59"/>
    </location>
</feature>
<accession>A0A8G1RD11</accession>
<proteinExistence type="predicted"/>
<organism evidence="2 3">
    <name type="scientific">Aspergillus piperis CBS 112811</name>
    <dbReference type="NCBI Taxonomy" id="1448313"/>
    <lineage>
        <taxon>Eukaryota</taxon>
        <taxon>Fungi</taxon>
        <taxon>Dikarya</taxon>
        <taxon>Ascomycota</taxon>
        <taxon>Pezizomycotina</taxon>
        <taxon>Eurotiomycetes</taxon>
        <taxon>Eurotiomycetidae</taxon>
        <taxon>Eurotiales</taxon>
        <taxon>Aspergillaceae</taxon>
        <taxon>Aspergillus</taxon>
        <taxon>Aspergillus subgen. Circumdati</taxon>
    </lineage>
</organism>
<evidence type="ECO:0000256" key="1">
    <source>
        <dbReference type="SAM" id="MobiDB-lite"/>
    </source>
</evidence>
<evidence type="ECO:0000313" key="2">
    <source>
        <dbReference type="EMBL" id="RAH62817.1"/>
    </source>
</evidence>
<dbReference type="GeneID" id="37162357"/>
<feature type="compositionally biased region" description="Polar residues" evidence="1">
    <location>
        <begin position="45"/>
        <end position="59"/>
    </location>
</feature>
<evidence type="ECO:0000313" key="3">
    <source>
        <dbReference type="Proteomes" id="UP000249526"/>
    </source>
</evidence>
<dbReference type="AlphaFoldDB" id="A0A8G1RD11"/>
<dbReference type="EMBL" id="KZ825054">
    <property type="protein sequence ID" value="RAH62817.1"/>
    <property type="molecule type" value="Genomic_DNA"/>
</dbReference>
<dbReference type="Proteomes" id="UP000249526">
    <property type="component" value="Unassembled WGS sequence"/>
</dbReference>
<gene>
    <name evidence="2" type="ORF">BO85DRAFT_444152</name>
</gene>
<feature type="compositionally biased region" description="Low complexity" evidence="1">
    <location>
        <begin position="1"/>
        <end position="34"/>
    </location>
</feature>
<dbReference type="RefSeq" id="XP_025520739.1">
    <property type="nucleotide sequence ID" value="XM_025658955.1"/>
</dbReference>